<sequence length="216" mass="23458">MADSTSDSNGSEYAIVLAAGASTRMGTCKASLPWHDSQTLLTYQLSQLLLATITPVVVVGTHNAYLQETCPAYVQVVVNPDTTRGKISSILTGLAVLPTQLQTLIISAVDQPRSTTIYTQLLQAHRQSTAPITLPVYGDRRGHPLLLSGELRSELLALSEQTLGLRQLVQQYSAQLQLVEFQTPEVLLDLNTPEEYHHSIVKQAVVYSKANTSATT</sequence>
<keyword evidence="3" id="KW-1185">Reference proteome</keyword>
<feature type="domain" description="MobA-like NTP transferase" evidence="1">
    <location>
        <begin position="14"/>
        <end position="172"/>
    </location>
</feature>
<dbReference type="InterPro" id="IPR025877">
    <property type="entry name" value="MobA-like_NTP_Trfase"/>
</dbReference>
<dbReference type="InterPro" id="IPR029044">
    <property type="entry name" value="Nucleotide-diphossugar_trans"/>
</dbReference>
<dbReference type="Gene3D" id="3.90.550.10">
    <property type="entry name" value="Spore Coat Polysaccharide Biosynthesis Protein SpsA, Chain A"/>
    <property type="match status" value="1"/>
</dbReference>
<dbReference type="KEGG" id="tsin:OXH18_10780"/>
<dbReference type="Proteomes" id="UP001163152">
    <property type="component" value="Chromosome"/>
</dbReference>
<dbReference type="RefSeq" id="WP_268612787.1">
    <property type="nucleotide sequence ID" value="NZ_CP113797.1"/>
</dbReference>
<protein>
    <submittedName>
        <fullName evidence="2">Nucleotidyltransferase family protein</fullName>
    </submittedName>
</protein>
<dbReference type="GO" id="GO:0016779">
    <property type="term" value="F:nucleotidyltransferase activity"/>
    <property type="evidence" value="ECO:0007669"/>
    <property type="project" value="UniProtKB-ARBA"/>
</dbReference>
<dbReference type="PANTHER" id="PTHR43777">
    <property type="entry name" value="MOLYBDENUM COFACTOR CYTIDYLYLTRANSFERASE"/>
    <property type="match status" value="1"/>
</dbReference>
<evidence type="ECO:0000313" key="3">
    <source>
        <dbReference type="Proteomes" id="UP001163152"/>
    </source>
</evidence>
<dbReference type="PANTHER" id="PTHR43777:SF1">
    <property type="entry name" value="MOLYBDENUM COFACTOR CYTIDYLYLTRANSFERASE"/>
    <property type="match status" value="1"/>
</dbReference>
<dbReference type="SUPFAM" id="SSF53448">
    <property type="entry name" value="Nucleotide-diphospho-sugar transferases"/>
    <property type="match status" value="1"/>
</dbReference>
<dbReference type="Pfam" id="PF12804">
    <property type="entry name" value="NTP_transf_3"/>
    <property type="match status" value="1"/>
</dbReference>
<organism evidence="2 3">
    <name type="scientific">Thermocoleostomius sinensis A174</name>
    <dbReference type="NCBI Taxonomy" id="2016057"/>
    <lineage>
        <taxon>Bacteria</taxon>
        <taxon>Bacillati</taxon>
        <taxon>Cyanobacteriota</taxon>
        <taxon>Cyanophyceae</taxon>
        <taxon>Oculatellales</taxon>
        <taxon>Oculatellaceae</taxon>
        <taxon>Thermocoleostomius</taxon>
    </lineage>
</organism>
<proteinExistence type="predicted"/>
<accession>A0A9E9CBJ0</accession>
<evidence type="ECO:0000313" key="2">
    <source>
        <dbReference type="EMBL" id="WAL62447.1"/>
    </source>
</evidence>
<reference evidence="2" key="1">
    <citation type="submission" date="2022-12" db="EMBL/GenBank/DDBJ databases">
        <title>Polyphasic identification of a Novel Hot-Spring Cyanobacterium Ocullathermofonsia sinensis gen nov. sp. nov. and Genomic Insights on its Adaptations to the Thermal Habitat.</title>
        <authorList>
            <person name="Daroch M."/>
            <person name="Tang J."/>
            <person name="Jiang Y."/>
        </authorList>
    </citation>
    <scope>NUCLEOTIDE SEQUENCE</scope>
    <source>
        <strain evidence="2">PKUAC-SCTA174</strain>
    </source>
</reference>
<dbReference type="AlphaFoldDB" id="A0A9E9CBJ0"/>
<gene>
    <name evidence="2" type="ORF">OXH18_10780</name>
</gene>
<name>A0A9E9CBJ0_9CYAN</name>
<dbReference type="CDD" id="cd04182">
    <property type="entry name" value="GT_2_like_f"/>
    <property type="match status" value="1"/>
</dbReference>
<dbReference type="EMBL" id="CP113797">
    <property type="protein sequence ID" value="WAL62447.1"/>
    <property type="molecule type" value="Genomic_DNA"/>
</dbReference>
<evidence type="ECO:0000259" key="1">
    <source>
        <dbReference type="Pfam" id="PF12804"/>
    </source>
</evidence>